<keyword evidence="1" id="KW-0812">Transmembrane</keyword>
<gene>
    <name evidence="2" type="ORF">JNB62_04725</name>
</gene>
<sequence>MRKYLFGTGIITAFTGGLTLLRALRENEPFTWRTALAWASWGISLALAVGAIVDVRRASRGHLIAQDSPVHGREKKLLKRRLES</sequence>
<dbReference type="Proteomes" id="UP001196843">
    <property type="component" value="Unassembled WGS sequence"/>
</dbReference>
<keyword evidence="3" id="KW-1185">Reference proteome</keyword>
<protein>
    <recommendedName>
        <fullName evidence="4">NADH:ubiquinone oxidoreductase</fullName>
    </recommendedName>
</protein>
<reference evidence="2 3" key="1">
    <citation type="journal article" date="2021" name="MBio">
        <title>Poor Competitiveness of Bradyrhizobium in Pigeon Pea Root Colonization in Indian Soils.</title>
        <authorList>
            <person name="Chalasani D."/>
            <person name="Basu A."/>
            <person name="Pullabhotla S.V.S.R.N."/>
            <person name="Jorrin B."/>
            <person name="Neal A.L."/>
            <person name="Poole P.S."/>
            <person name="Podile A.R."/>
            <person name="Tkacz A."/>
        </authorList>
    </citation>
    <scope>NUCLEOTIDE SEQUENCE [LARGE SCALE GENOMIC DNA]</scope>
    <source>
        <strain evidence="2 3">HU14</strain>
    </source>
</reference>
<comment type="caution">
    <text evidence="2">The sequence shown here is derived from an EMBL/GenBank/DDBJ whole genome shotgun (WGS) entry which is preliminary data.</text>
</comment>
<evidence type="ECO:0008006" key="4">
    <source>
        <dbReference type="Google" id="ProtNLM"/>
    </source>
</evidence>
<name>A0ABS7HL20_9MICO</name>
<keyword evidence="1" id="KW-0472">Membrane</keyword>
<organism evidence="2 3">
    <name type="scientific">Microbacterium jejuense</name>
    <dbReference type="NCBI Taxonomy" id="1263637"/>
    <lineage>
        <taxon>Bacteria</taxon>
        <taxon>Bacillati</taxon>
        <taxon>Actinomycetota</taxon>
        <taxon>Actinomycetes</taxon>
        <taxon>Micrococcales</taxon>
        <taxon>Microbacteriaceae</taxon>
        <taxon>Microbacterium</taxon>
    </lineage>
</organism>
<evidence type="ECO:0000256" key="1">
    <source>
        <dbReference type="SAM" id="Phobius"/>
    </source>
</evidence>
<proteinExistence type="predicted"/>
<evidence type="ECO:0000313" key="3">
    <source>
        <dbReference type="Proteomes" id="UP001196843"/>
    </source>
</evidence>
<keyword evidence="1" id="KW-1133">Transmembrane helix</keyword>
<accession>A0ABS7HL20</accession>
<dbReference type="EMBL" id="JAEUAW010000003">
    <property type="protein sequence ID" value="MBW9092981.1"/>
    <property type="molecule type" value="Genomic_DNA"/>
</dbReference>
<dbReference type="RefSeq" id="WP_220299713.1">
    <property type="nucleotide sequence ID" value="NZ_JAEUAW010000003.1"/>
</dbReference>
<evidence type="ECO:0000313" key="2">
    <source>
        <dbReference type="EMBL" id="MBW9092981.1"/>
    </source>
</evidence>
<feature type="transmembrane region" description="Helical" evidence="1">
    <location>
        <begin position="35"/>
        <end position="53"/>
    </location>
</feature>